<evidence type="ECO:0000313" key="3">
    <source>
        <dbReference type="Proteomes" id="UP000886998"/>
    </source>
</evidence>
<gene>
    <name evidence="2" type="ORF">TNIN_393081</name>
</gene>
<feature type="region of interest" description="Disordered" evidence="1">
    <location>
        <begin position="48"/>
        <end position="98"/>
    </location>
</feature>
<reference evidence="2" key="1">
    <citation type="submission" date="2020-08" db="EMBL/GenBank/DDBJ databases">
        <title>Multicomponent nature underlies the extraordinary mechanical properties of spider dragline silk.</title>
        <authorList>
            <person name="Kono N."/>
            <person name="Nakamura H."/>
            <person name="Mori M."/>
            <person name="Yoshida Y."/>
            <person name="Ohtoshi R."/>
            <person name="Malay A.D."/>
            <person name="Moran D.A.P."/>
            <person name="Tomita M."/>
            <person name="Numata K."/>
            <person name="Arakawa K."/>
        </authorList>
    </citation>
    <scope>NUCLEOTIDE SEQUENCE</scope>
</reference>
<dbReference type="AlphaFoldDB" id="A0A8X7CNB9"/>
<accession>A0A8X7CNB9</accession>
<feature type="compositionally biased region" description="Pro residues" evidence="1">
    <location>
        <begin position="83"/>
        <end position="98"/>
    </location>
</feature>
<evidence type="ECO:0000313" key="2">
    <source>
        <dbReference type="EMBL" id="GFY79234.1"/>
    </source>
</evidence>
<protein>
    <submittedName>
        <fullName evidence="2">Uncharacterized protein</fullName>
    </submittedName>
</protein>
<organism evidence="2 3">
    <name type="scientific">Trichonephila inaurata madagascariensis</name>
    <dbReference type="NCBI Taxonomy" id="2747483"/>
    <lineage>
        <taxon>Eukaryota</taxon>
        <taxon>Metazoa</taxon>
        <taxon>Ecdysozoa</taxon>
        <taxon>Arthropoda</taxon>
        <taxon>Chelicerata</taxon>
        <taxon>Arachnida</taxon>
        <taxon>Araneae</taxon>
        <taxon>Araneomorphae</taxon>
        <taxon>Entelegynae</taxon>
        <taxon>Araneoidea</taxon>
        <taxon>Nephilidae</taxon>
        <taxon>Trichonephila</taxon>
        <taxon>Trichonephila inaurata</taxon>
    </lineage>
</organism>
<comment type="caution">
    <text evidence="2">The sequence shown here is derived from an EMBL/GenBank/DDBJ whole genome shotgun (WGS) entry which is preliminary data.</text>
</comment>
<name>A0A8X7CNB9_9ARAC</name>
<sequence>MVYEAILRAGADIRPSAELAKRLALPDRIPTLPAQRLVEPETIYTLPAEPERMPTPPTLPAEPERMSTLPAQRLAEPERMPTLPTPPAEPERMPTPPLRPLWRDPVPLTIIYSWDPLSIQWTYEKPLPPPLYYKKQESEKPVASFYSRDMEDELAFTLNLALYQAD</sequence>
<dbReference type="EMBL" id="BMAV01023462">
    <property type="protein sequence ID" value="GFY79234.1"/>
    <property type="molecule type" value="Genomic_DNA"/>
</dbReference>
<evidence type="ECO:0000256" key="1">
    <source>
        <dbReference type="SAM" id="MobiDB-lite"/>
    </source>
</evidence>
<keyword evidence="3" id="KW-1185">Reference proteome</keyword>
<dbReference type="Proteomes" id="UP000886998">
    <property type="component" value="Unassembled WGS sequence"/>
</dbReference>
<proteinExistence type="predicted"/>